<dbReference type="InterPro" id="IPR008947">
    <property type="entry name" value="PLipase_C/P1_nuclease_dom_sf"/>
</dbReference>
<dbReference type="Pfam" id="PF02265">
    <property type="entry name" value="S1-P1_nuclease"/>
    <property type="match status" value="1"/>
</dbReference>
<accession>A0ABY8KPF3</accession>
<dbReference type="Gene3D" id="1.10.575.10">
    <property type="entry name" value="P1 Nuclease"/>
    <property type="match status" value="1"/>
</dbReference>
<dbReference type="RefSeq" id="WP_279447292.1">
    <property type="nucleotide sequence ID" value="NZ_CP122379.1"/>
</dbReference>
<keyword evidence="1" id="KW-0540">Nuclease</keyword>
<evidence type="ECO:0000256" key="6">
    <source>
        <dbReference type="ARBA" id="ARBA00023180"/>
    </source>
</evidence>
<dbReference type="Proteomes" id="UP001238523">
    <property type="component" value="Chromosome"/>
</dbReference>
<evidence type="ECO:0000313" key="8">
    <source>
        <dbReference type="EMBL" id="WGF91339.1"/>
    </source>
</evidence>
<reference evidence="8 9" key="1">
    <citation type="submission" date="2023-04" db="EMBL/GenBank/DDBJ databases">
        <title>Taxonomic identification of the Arctic strain Aequorivita sp. nov. and transcriptomic analysis in response to temperature stress.</title>
        <authorList>
            <person name="Liu W."/>
            <person name="Cong B."/>
            <person name="Lin J."/>
        </authorList>
    </citation>
    <scope>NUCLEOTIDE SEQUENCE [LARGE SCALE GENOMIC DNA]</scope>
    <source>
        <strain evidence="8 9">Ant34-E75</strain>
    </source>
</reference>
<keyword evidence="2" id="KW-0479">Metal-binding</keyword>
<gene>
    <name evidence="8" type="ORF">QCQ61_08950</name>
</gene>
<evidence type="ECO:0000256" key="1">
    <source>
        <dbReference type="ARBA" id="ARBA00022722"/>
    </source>
</evidence>
<keyword evidence="5" id="KW-1015">Disulfide bond</keyword>
<dbReference type="PANTHER" id="PTHR33146">
    <property type="entry name" value="ENDONUCLEASE 4"/>
    <property type="match status" value="1"/>
</dbReference>
<dbReference type="PANTHER" id="PTHR33146:SF26">
    <property type="entry name" value="ENDONUCLEASE 4"/>
    <property type="match status" value="1"/>
</dbReference>
<sequence length="258" mass="29970">MKKTVLVLLVVLFSNGLFASEDWGKTGHRAVGEIADDYLSRKAEKEILKLLDGHSLAFVANYGDDIKSDRNFDMYRPWHYVSFPFGEKYETYPKSEKGDIIQGIKKCVTVLKDKNSSKEDKVFYLKMLVHFMGDLHQPLHIGLAEDKGGNDFQVRWFKDGTNLHTVWDSKMIDFYDMSYSELAKNTDVLSKQQIEAVKKGTVIDWMYESREICENIYQNTEVGEKLGYNYMYKYMDVLRFQLQKGGIRLATVLNEIFN</sequence>
<proteinExistence type="predicted"/>
<feature type="signal peptide" evidence="7">
    <location>
        <begin position="1"/>
        <end position="19"/>
    </location>
</feature>
<keyword evidence="7" id="KW-0732">Signal</keyword>
<dbReference type="CDD" id="cd11010">
    <property type="entry name" value="S1-P1_nuclease"/>
    <property type="match status" value="1"/>
</dbReference>
<evidence type="ECO:0000256" key="4">
    <source>
        <dbReference type="ARBA" id="ARBA00022801"/>
    </source>
</evidence>
<evidence type="ECO:0000256" key="5">
    <source>
        <dbReference type="ARBA" id="ARBA00023157"/>
    </source>
</evidence>
<evidence type="ECO:0000313" key="9">
    <source>
        <dbReference type="Proteomes" id="UP001238523"/>
    </source>
</evidence>
<evidence type="ECO:0000256" key="3">
    <source>
        <dbReference type="ARBA" id="ARBA00022759"/>
    </source>
</evidence>
<evidence type="ECO:0000256" key="2">
    <source>
        <dbReference type="ARBA" id="ARBA00022723"/>
    </source>
</evidence>
<keyword evidence="9" id="KW-1185">Reference proteome</keyword>
<keyword evidence="6" id="KW-0325">Glycoprotein</keyword>
<keyword evidence="4" id="KW-0378">Hydrolase</keyword>
<keyword evidence="3" id="KW-0255">Endonuclease</keyword>
<dbReference type="InterPro" id="IPR003154">
    <property type="entry name" value="S1/P1nuclease"/>
</dbReference>
<evidence type="ECO:0000256" key="7">
    <source>
        <dbReference type="SAM" id="SignalP"/>
    </source>
</evidence>
<name>A0ABY8KPF3_9FLAO</name>
<dbReference type="EMBL" id="CP122379">
    <property type="protein sequence ID" value="WGF91339.1"/>
    <property type="molecule type" value="Genomic_DNA"/>
</dbReference>
<protein>
    <submittedName>
        <fullName evidence="8">S1/P1 nuclease</fullName>
    </submittedName>
</protein>
<organism evidence="8 9">
    <name type="scientific">Aequorivita marisscotiae</name>
    <dbReference type="NCBI Taxonomy" id="3040348"/>
    <lineage>
        <taxon>Bacteria</taxon>
        <taxon>Pseudomonadati</taxon>
        <taxon>Bacteroidota</taxon>
        <taxon>Flavobacteriia</taxon>
        <taxon>Flavobacteriales</taxon>
        <taxon>Flavobacteriaceae</taxon>
        <taxon>Aequorivita</taxon>
    </lineage>
</organism>
<feature type="chain" id="PRO_5045072447" evidence="7">
    <location>
        <begin position="20"/>
        <end position="258"/>
    </location>
</feature>
<dbReference type="SUPFAM" id="SSF48537">
    <property type="entry name" value="Phospholipase C/P1 nuclease"/>
    <property type="match status" value="1"/>
</dbReference>